<keyword evidence="2" id="KW-1133">Transmembrane helix</keyword>
<proteinExistence type="predicted"/>
<sequence length="180" mass="19397">TPLTPAEVLLRLSNPTKFFPYFSPLQREGYEIVSGSGDVLVFRKVREAGVATTEQTTASFAPAIEKPTIYKAPKVNPIDMMGRDPVVPSAYSSSPTGYLNYDYPGAEAEDKPPPPVSPLRRRNTVACDSQDFEPPKPRKKSRAKRILLGAVWVGGISYAIGVAGEFLKSGGGEGRGPKGQ</sequence>
<gene>
    <name evidence="3" type="ORF">CPLU01_14988</name>
</gene>
<feature type="non-terminal residue" evidence="3">
    <location>
        <position position="1"/>
    </location>
</feature>
<keyword evidence="2" id="KW-0472">Membrane</keyword>
<evidence type="ECO:0000256" key="1">
    <source>
        <dbReference type="SAM" id="MobiDB-lite"/>
    </source>
</evidence>
<organism evidence="3 4">
    <name type="scientific">Colletotrichum plurivorum</name>
    <dbReference type="NCBI Taxonomy" id="2175906"/>
    <lineage>
        <taxon>Eukaryota</taxon>
        <taxon>Fungi</taxon>
        <taxon>Dikarya</taxon>
        <taxon>Ascomycota</taxon>
        <taxon>Pezizomycotina</taxon>
        <taxon>Sordariomycetes</taxon>
        <taxon>Hypocreomycetidae</taxon>
        <taxon>Glomerellales</taxon>
        <taxon>Glomerellaceae</taxon>
        <taxon>Colletotrichum</taxon>
        <taxon>Colletotrichum orchidearum species complex</taxon>
    </lineage>
</organism>
<evidence type="ECO:0000256" key="2">
    <source>
        <dbReference type="SAM" id="Phobius"/>
    </source>
</evidence>
<protein>
    <submittedName>
        <fullName evidence="3">Conserved serine-threonine rich protein</fullName>
    </submittedName>
</protein>
<dbReference type="EMBL" id="WIGO01000447">
    <property type="protein sequence ID" value="KAF6812016.1"/>
    <property type="molecule type" value="Genomic_DNA"/>
</dbReference>
<evidence type="ECO:0000313" key="4">
    <source>
        <dbReference type="Proteomes" id="UP000654918"/>
    </source>
</evidence>
<name>A0A8H6JG56_9PEZI</name>
<accession>A0A8H6JG56</accession>
<feature type="region of interest" description="Disordered" evidence="1">
    <location>
        <begin position="102"/>
        <end position="142"/>
    </location>
</feature>
<keyword evidence="2" id="KW-0812">Transmembrane</keyword>
<reference evidence="3" key="1">
    <citation type="journal article" date="2020" name="Phytopathology">
        <title>Genome Sequence Resources of Colletotrichum truncatum, C. plurivorum, C. musicola, and C. sojae: Four Species Pathogenic to Soybean (Glycine max).</title>
        <authorList>
            <person name="Rogerio F."/>
            <person name="Boufleur T.R."/>
            <person name="Ciampi-Guillardi M."/>
            <person name="Sukno S.A."/>
            <person name="Thon M.R."/>
            <person name="Massola Junior N.S."/>
            <person name="Baroncelli R."/>
        </authorList>
    </citation>
    <scope>NUCLEOTIDE SEQUENCE</scope>
    <source>
        <strain evidence="3">LFN00145</strain>
    </source>
</reference>
<feature type="transmembrane region" description="Helical" evidence="2">
    <location>
        <begin position="146"/>
        <end position="167"/>
    </location>
</feature>
<evidence type="ECO:0000313" key="3">
    <source>
        <dbReference type="EMBL" id="KAF6812016.1"/>
    </source>
</evidence>
<dbReference type="AlphaFoldDB" id="A0A8H6JG56"/>
<dbReference type="Proteomes" id="UP000654918">
    <property type="component" value="Unassembled WGS sequence"/>
</dbReference>
<comment type="caution">
    <text evidence="3">The sequence shown here is derived from an EMBL/GenBank/DDBJ whole genome shotgun (WGS) entry which is preliminary data.</text>
</comment>
<keyword evidence="4" id="KW-1185">Reference proteome</keyword>